<comment type="caution">
    <text evidence="1">The sequence shown here is derived from an EMBL/GenBank/DDBJ whole genome shotgun (WGS) entry which is preliminary data.</text>
</comment>
<gene>
    <name evidence="1" type="ORF">BWY04_00461</name>
</gene>
<dbReference type="AlphaFoldDB" id="A0A1V5ZQ34"/>
<evidence type="ECO:0000313" key="1">
    <source>
        <dbReference type="EMBL" id="OQB42102.1"/>
    </source>
</evidence>
<sequence length="74" mass="8485">METIDNTNVYCDLQALLYQFEITPFITIYSQQLAKLLNYNFIKSEMFENQVNAVLTSISVESIPDIPKGFAVNM</sequence>
<proteinExistence type="predicted"/>
<dbReference type="EMBL" id="MWDB01000006">
    <property type="protein sequence ID" value="OQB42102.1"/>
    <property type="molecule type" value="Genomic_DNA"/>
</dbReference>
<reference evidence="1" key="1">
    <citation type="submission" date="2017-02" db="EMBL/GenBank/DDBJ databases">
        <title>Delving into the versatile metabolic prowess of the omnipresent phylum Bacteroidetes.</title>
        <authorList>
            <person name="Nobu M.K."/>
            <person name="Mei R."/>
            <person name="Narihiro T."/>
            <person name="Kuroda K."/>
            <person name="Liu W.-T."/>
        </authorList>
    </citation>
    <scope>NUCLEOTIDE SEQUENCE</scope>
    <source>
        <strain evidence="1">ADurb.Bin160</strain>
    </source>
</reference>
<protein>
    <submittedName>
        <fullName evidence="1">Uncharacterized protein</fullName>
    </submittedName>
</protein>
<name>A0A1V5ZQ34_9BACT</name>
<dbReference type="Proteomes" id="UP000485621">
    <property type="component" value="Unassembled WGS sequence"/>
</dbReference>
<accession>A0A1V5ZQ34</accession>
<organism evidence="1">
    <name type="scientific">candidate division CPR1 bacterium ADurb.Bin160</name>
    <dbReference type="NCBI Taxonomy" id="1852826"/>
    <lineage>
        <taxon>Bacteria</taxon>
        <taxon>candidate division CPR1</taxon>
    </lineage>
</organism>